<dbReference type="EMBL" id="CABFNO020001443">
    <property type="protein sequence ID" value="CAG9988023.1"/>
    <property type="molecule type" value="Genomic_DNA"/>
</dbReference>
<evidence type="ECO:0000313" key="2">
    <source>
        <dbReference type="Proteomes" id="UP000754883"/>
    </source>
</evidence>
<protein>
    <submittedName>
        <fullName evidence="1">Uncharacterized protein</fullName>
    </submittedName>
</protein>
<name>A0A9N9Y2T0_9HYPO</name>
<dbReference type="GO" id="GO:0019239">
    <property type="term" value="F:deaminase activity"/>
    <property type="evidence" value="ECO:0007669"/>
    <property type="project" value="TreeGrafter"/>
</dbReference>
<proteinExistence type="predicted"/>
<feature type="non-terminal residue" evidence="1">
    <location>
        <position position="1"/>
    </location>
</feature>
<dbReference type="PANTHER" id="PTHR11803">
    <property type="entry name" value="2-IMINOBUTANOATE/2-IMINOPROPANOATE DEAMINASE RIDA"/>
    <property type="match status" value="1"/>
</dbReference>
<dbReference type="InterPro" id="IPR035959">
    <property type="entry name" value="RutC-like_sf"/>
</dbReference>
<dbReference type="GO" id="GO:0005739">
    <property type="term" value="C:mitochondrion"/>
    <property type="evidence" value="ECO:0007669"/>
    <property type="project" value="TreeGrafter"/>
</dbReference>
<comment type="caution">
    <text evidence="1">The sequence shown here is derived from an EMBL/GenBank/DDBJ whole genome shotgun (WGS) entry which is preliminary data.</text>
</comment>
<dbReference type="CDD" id="cd00448">
    <property type="entry name" value="YjgF_YER057c_UK114_family"/>
    <property type="match status" value="1"/>
</dbReference>
<dbReference type="OrthoDB" id="309640at2759"/>
<keyword evidence="2" id="KW-1185">Reference proteome</keyword>
<dbReference type="Proteomes" id="UP000754883">
    <property type="component" value="Unassembled WGS sequence"/>
</dbReference>
<dbReference type="GO" id="GO:0005829">
    <property type="term" value="C:cytosol"/>
    <property type="evidence" value="ECO:0007669"/>
    <property type="project" value="TreeGrafter"/>
</dbReference>
<accession>A0A9N9Y2T0</accession>
<dbReference type="Gene3D" id="3.30.1330.40">
    <property type="entry name" value="RutC-like"/>
    <property type="match status" value="1"/>
</dbReference>
<reference evidence="2" key="1">
    <citation type="submission" date="2019-06" db="EMBL/GenBank/DDBJ databases">
        <authorList>
            <person name="Broberg M."/>
        </authorList>
    </citation>
    <scope>NUCLEOTIDE SEQUENCE [LARGE SCALE GENOMIC DNA]</scope>
</reference>
<gene>
    <name evidence="1" type="ORF">CBYS24578_00010665</name>
</gene>
<dbReference type="Pfam" id="PF01042">
    <property type="entry name" value="Ribonuc_L-PSP"/>
    <property type="match status" value="1"/>
</dbReference>
<reference evidence="1 2" key="2">
    <citation type="submission" date="2021-10" db="EMBL/GenBank/DDBJ databases">
        <authorList>
            <person name="Piombo E."/>
        </authorList>
    </citation>
    <scope>NUCLEOTIDE SEQUENCE [LARGE SCALE GENOMIC DNA]</scope>
</reference>
<evidence type="ECO:0000313" key="1">
    <source>
        <dbReference type="EMBL" id="CAG9988023.1"/>
    </source>
</evidence>
<dbReference type="PANTHER" id="PTHR11803:SF42">
    <property type="entry name" value="MMF1"/>
    <property type="match status" value="1"/>
</dbReference>
<dbReference type="AlphaFoldDB" id="A0A9N9Y2T0"/>
<dbReference type="InterPro" id="IPR006175">
    <property type="entry name" value="YjgF/YER057c/UK114"/>
</dbReference>
<organism evidence="1 2">
    <name type="scientific">Clonostachys byssicola</name>
    <dbReference type="NCBI Taxonomy" id="160290"/>
    <lineage>
        <taxon>Eukaryota</taxon>
        <taxon>Fungi</taxon>
        <taxon>Dikarya</taxon>
        <taxon>Ascomycota</taxon>
        <taxon>Pezizomycotina</taxon>
        <taxon>Sordariomycetes</taxon>
        <taxon>Hypocreomycetidae</taxon>
        <taxon>Hypocreales</taxon>
        <taxon>Bionectriaceae</taxon>
        <taxon>Clonostachys</taxon>
    </lineage>
</organism>
<dbReference type="SUPFAM" id="SSF55298">
    <property type="entry name" value="YjgF-like"/>
    <property type="match status" value="1"/>
</dbReference>
<sequence length="146" mass="15903">ATQDIHVGVSLSISIMSDTSVVAAPPKAPPPLARYARSTTHQGLNFCSGIAAISDVQSSDNHATAFVKRSRYVLDSLRSVLEEVGSGLDRVLKVNVYLTSMEDYADFNEVWDEYFTQDQKPARTCVVVHQLPRGADVEIEATAFTA</sequence>